<gene>
    <name evidence="2" type="ORF">DNTS_004683</name>
</gene>
<evidence type="ECO:0000313" key="2">
    <source>
        <dbReference type="EMBL" id="TRY95048.1"/>
    </source>
</evidence>
<protein>
    <submittedName>
        <fullName evidence="2">Uncharacterized protein</fullName>
    </submittedName>
</protein>
<organism evidence="2 3">
    <name type="scientific">Danionella cerebrum</name>
    <dbReference type="NCBI Taxonomy" id="2873325"/>
    <lineage>
        <taxon>Eukaryota</taxon>
        <taxon>Metazoa</taxon>
        <taxon>Chordata</taxon>
        <taxon>Craniata</taxon>
        <taxon>Vertebrata</taxon>
        <taxon>Euteleostomi</taxon>
        <taxon>Actinopterygii</taxon>
        <taxon>Neopterygii</taxon>
        <taxon>Teleostei</taxon>
        <taxon>Ostariophysi</taxon>
        <taxon>Cypriniformes</taxon>
        <taxon>Danionidae</taxon>
        <taxon>Danioninae</taxon>
        <taxon>Danionella</taxon>
    </lineage>
</organism>
<feature type="compositionally biased region" description="Basic and acidic residues" evidence="1">
    <location>
        <begin position="14"/>
        <end position="23"/>
    </location>
</feature>
<proteinExistence type="predicted"/>
<comment type="caution">
    <text evidence="2">The sequence shown here is derived from an EMBL/GenBank/DDBJ whole genome shotgun (WGS) entry which is preliminary data.</text>
</comment>
<accession>A0A553QZ51</accession>
<sequence length="225" mass="25194">MKIRWSESTSAEQAGEKRRAGEAHAIRFMRQTLILEPIPNSKPRKRAEPEKCAPRGNELGLNRVRSPRHGSERSEFVKTGRLQGLQNWFDMAMRPGAENDWALKPFIKAVIDGQQKGKSVVTSQNALRASVLEVSSQGESMLKSWMLWELQWSPVAELKIRDQTYGMKKSSGCSSSTYLNFSSGNFCSTQAHTLLTPSSSDEYSSPVSLITPGLLKPLRTLEDHQ</sequence>
<dbReference type="EMBL" id="SRMA01025411">
    <property type="protein sequence ID" value="TRY95048.1"/>
    <property type="molecule type" value="Genomic_DNA"/>
</dbReference>
<name>A0A553QZ51_9TELE</name>
<feature type="region of interest" description="Disordered" evidence="1">
    <location>
        <begin position="1"/>
        <end position="23"/>
    </location>
</feature>
<feature type="region of interest" description="Disordered" evidence="1">
    <location>
        <begin position="37"/>
        <end position="73"/>
    </location>
</feature>
<reference evidence="2 3" key="1">
    <citation type="journal article" date="2019" name="Sci. Data">
        <title>Hybrid genome assembly and annotation of Danionella translucida.</title>
        <authorList>
            <person name="Kadobianskyi M."/>
            <person name="Schulze L."/>
            <person name="Schuelke M."/>
            <person name="Judkewitz B."/>
        </authorList>
    </citation>
    <scope>NUCLEOTIDE SEQUENCE [LARGE SCALE GENOMIC DNA]</scope>
    <source>
        <strain evidence="2 3">Bolton</strain>
    </source>
</reference>
<keyword evidence="3" id="KW-1185">Reference proteome</keyword>
<dbReference type="AlphaFoldDB" id="A0A553QZ51"/>
<dbReference type="Proteomes" id="UP000316079">
    <property type="component" value="Unassembled WGS sequence"/>
</dbReference>
<evidence type="ECO:0000313" key="3">
    <source>
        <dbReference type="Proteomes" id="UP000316079"/>
    </source>
</evidence>
<feature type="compositionally biased region" description="Polar residues" evidence="1">
    <location>
        <begin position="1"/>
        <end position="12"/>
    </location>
</feature>
<evidence type="ECO:0000256" key="1">
    <source>
        <dbReference type="SAM" id="MobiDB-lite"/>
    </source>
</evidence>